<evidence type="ECO:0000313" key="2">
    <source>
        <dbReference type="EMBL" id="KCZ79922.1"/>
    </source>
</evidence>
<dbReference type="Gene3D" id="1.10.8.270">
    <property type="entry name" value="putative rabgap domain of human tbc1 domain family member 14 like domains"/>
    <property type="match status" value="1"/>
</dbReference>
<dbReference type="OrthoDB" id="295078at2759"/>
<reference evidence="3" key="1">
    <citation type="submission" date="2013-02" db="EMBL/GenBank/DDBJ databases">
        <authorList>
            <consortium name="The Broad Institute Genome Sequencing Platform"/>
            <person name="Cuomo C."/>
            <person name="Becnel J."/>
            <person name="Sanscrainte N."/>
            <person name="Walker B."/>
            <person name="Young S.K."/>
            <person name="Zeng Q."/>
            <person name="Gargeya S."/>
            <person name="Fitzgerald M."/>
            <person name="Haas B."/>
            <person name="Abouelleil A."/>
            <person name="Alvarado L."/>
            <person name="Arachchi H.M."/>
            <person name="Berlin A.M."/>
            <person name="Chapman S.B."/>
            <person name="Dewar J."/>
            <person name="Goldberg J."/>
            <person name="Griggs A."/>
            <person name="Gujja S."/>
            <person name="Hansen M."/>
            <person name="Howarth C."/>
            <person name="Imamovic A."/>
            <person name="Larimer J."/>
            <person name="McCowan C."/>
            <person name="Murphy C."/>
            <person name="Neiman D."/>
            <person name="Pearson M."/>
            <person name="Priest M."/>
            <person name="Roberts A."/>
            <person name="Saif S."/>
            <person name="Shea T."/>
            <person name="Sisk P."/>
            <person name="Sykes S."/>
            <person name="Wortman J."/>
            <person name="Nusbaum C."/>
            <person name="Birren B."/>
        </authorList>
    </citation>
    <scope>NUCLEOTIDE SEQUENCE [LARGE SCALE GENOMIC DNA]</scope>
    <source>
        <strain evidence="3">PRA339</strain>
    </source>
</reference>
<evidence type="ECO:0000313" key="3">
    <source>
        <dbReference type="Proteomes" id="UP000030655"/>
    </source>
</evidence>
<dbReference type="AlphaFoldDB" id="A0A059EYI1"/>
<keyword evidence="3" id="KW-1185">Reference proteome</keyword>
<protein>
    <recommendedName>
        <fullName evidence="1">Rab-GAP TBC domain-containing protein</fullName>
    </recommendedName>
</protein>
<accession>A0A059EYI1</accession>
<proteinExistence type="predicted"/>
<dbReference type="VEuPathDB" id="MicrosporidiaDB:H312_02676"/>
<dbReference type="PROSITE" id="PS50086">
    <property type="entry name" value="TBC_RABGAP"/>
    <property type="match status" value="1"/>
</dbReference>
<dbReference type="Pfam" id="PF00566">
    <property type="entry name" value="RabGAP-TBC"/>
    <property type="match status" value="1"/>
</dbReference>
<sequence length="267" mass="32155">MQNEKEKIKKIKERVFDGIPNSKRLEVWRLLLKPKIFNVEEIIIGHHNKYLKQILLDIPRLKEKHDLLSQERNKYNYDIYNLLCRFVYHKPEIGYWQGMDYIAVVFVICFQRIKDENLIYSIFAQTIEIIYKNIANSKISAFDHFSEKTRKIIEKIRPNIYNALNFDNFKLMFLLDYYFTIFCRLEIRQALRFLDVFYAYGIQSLHYFVVAILDVYGDEIMKTHLEKKDTIEVDALISSIKNKRINTIDIDELMNSVKKLLEENKIF</sequence>
<dbReference type="PANTHER" id="PTHR22957">
    <property type="entry name" value="TBC1 DOMAIN FAMILY MEMBER GTPASE-ACTIVATING PROTEIN"/>
    <property type="match status" value="1"/>
</dbReference>
<evidence type="ECO:0000259" key="1">
    <source>
        <dbReference type="PROSITE" id="PS50086"/>
    </source>
</evidence>
<name>A0A059EYI1_9MICR</name>
<dbReference type="PANTHER" id="PTHR22957:SF661">
    <property type="entry name" value="GH16847P"/>
    <property type="match status" value="1"/>
</dbReference>
<gene>
    <name evidence="2" type="ORF">H312_02676</name>
</gene>
<dbReference type="Gene3D" id="1.10.472.80">
    <property type="entry name" value="Ypt/Rab-GAP domain of gyp1p, domain 3"/>
    <property type="match status" value="1"/>
</dbReference>
<reference evidence="2 3" key="2">
    <citation type="submission" date="2014-03" db="EMBL/GenBank/DDBJ databases">
        <title>The Genome Sequence of Anncaliia algerae insect isolate PRA339.</title>
        <authorList>
            <consortium name="The Broad Institute Genome Sequencing Platform"/>
            <consortium name="The Broad Institute Genome Sequencing Center for Infectious Disease"/>
            <person name="Cuomo C."/>
            <person name="Becnel J."/>
            <person name="Sanscrainte N."/>
            <person name="Walker B."/>
            <person name="Young S.K."/>
            <person name="Zeng Q."/>
            <person name="Gargeya S."/>
            <person name="Fitzgerald M."/>
            <person name="Haas B."/>
            <person name="Abouelleil A."/>
            <person name="Alvarado L."/>
            <person name="Arachchi H.M."/>
            <person name="Berlin A.M."/>
            <person name="Chapman S.B."/>
            <person name="Dewar J."/>
            <person name="Goldberg J."/>
            <person name="Griggs A."/>
            <person name="Gujja S."/>
            <person name="Hansen M."/>
            <person name="Howarth C."/>
            <person name="Imamovic A."/>
            <person name="Larimer J."/>
            <person name="McCowan C."/>
            <person name="Murphy C."/>
            <person name="Neiman D."/>
            <person name="Pearson M."/>
            <person name="Priest M."/>
            <person name="Roberts A."/>
            <person name="Saif S."/>
            <person name="Shea T."/>
            <person name="Sisk P."/>
            <person name="Sykes S."/>
            <person name="Wortman J."/>
            <person name="Nusbaum C."/>
            <person name="Birren B."/>
        </authorList>
    </citation>
    <scope>NUCLEOTIDE SEQUENCE [LARGE SCALE GENOMIC DNA]</scope>
    <source>
        <strain evidence="2 3">PRA339</strain>
    </source>
</reference>
<dbReference type="STRING" id="1288291.A0A059EYI1"/>
<dbReference type="InterPro" id="IPR035969">
    <property type="entry name" value="Rab-GAP_TBC_sf"/>
</dbReference>
<dbReference type="SMART" id="SM00164">
    <property type="entry name" value="TBC"/>
    <property type="match status" value="1"/>
</dbReference>
<dbReference type="GO" id="GO:0005096">
    <property type="term" value="F:GTPase activator activity"/>
    <property type="evidence" value="ECO:0007669"/>
    <property type="project" value="TreeGrafter"/>
</dbReference>
<dbReference type="Proteomes" id="UP000030655">
    <property type="component" value="Unassembled WGS sequence"/>
</dbReference>
<organism evidence="2 3">
    <name type="scientific">Anncaliia algerae PRA339</name>
    <dbReference type="NCBI Taxonomy" id="1288291"/>
    <lineage>
        <taxon>Eukaryota</taxon>
        <taxon>Fungi</taxon>
        <taxon>Fungi incertae sedis</taxon>
        <taxon>Microsporidia</taxon>
        <taxon>Tubulinosematoidea</taxon>
        <taxon>Tubulinosematidae</taxon>
        <taxon>Anncaliia</taxon>
    </lineage>
</organism>
<dbReference type="EMBL" id="KK365218">
    <property type="protein sequence ID" value="KCZ79922.1"/>
    <property type="molecule type" value="Genomic_DNA"/>
</dbReference>
<dbReference type="InterPro" id="IPR000195">
    <property type="entry name" value="Rab-GAP-TBC_dom"/>
</dbReference>
<dbReference type="SUPFAM" id="SSF47923">
    <property type="entry name" value="Ypt/Rab-GAP domain of gyp1p"/>
    <property type="match status" value="2"/>
</dbReference>
<feature type="domain" description="Rab-GAP TBC" evidence="1">
    <location>
        <begin position="18"/>
        <end position="201"/>
    </location>
</feature>
<dbReference type="HOGENOM" id="CLU_059016_0_0_1"/>